<dbReference type="Pfam" id="PF00102">
    <property type="entry name" value="Y_phosphatase"/>
    <property type="match status" value="1"/>
</dbReference>
<keyword evidence="6" id="KW-0378">Hydrolase</keyword>
<dbReference type="SUPFAM" id="SSF49265">
    <property type="entry name" value="Fibronectin type III"/>
    <property type="match status" value="7"/>
</dbReference>
<evidence type="ECO:0000256" key="8">
    <source>
        <dbReference type="ARBA" id="ARBA00022989"/>
    </source>
</evidence>
<dbReference type="PROSITE" id="PS50055">
    <property type="entry name" value="TYR_PHOSPHATASE_PTP"/>
    <property type="match status" value="1"/>
</dbReference>
<feature type="non-terminal residue" evidence="17">
    <location>
        <position position="1"/>
    </location>
</feature>
<dbReference type="InterPro" id="IPR003961">
    <property type="entry name" value="FN3_dom"/>
</dbReference>
<comment type="catalytic activity">
    <reaction evidence="12">
        <text>O-phospho-L-tyrosyl-[protein] + H2O = L-tyrosyl-[protein] + phosphate</text>
        <dbReference type="Rhea" id="RHEA:10684"/>
        <dbReference type="Rhea" id="RHEA-COMP:10136"/>
        <dbReference type="Rhea" id="RHEA-COMP:20101"/>
        <dbReference type="ChEBI" id="CHEBI:15377"/>
        <dbReference type="ChEBI" id="CHEBI:43474"/>
        <dbReference type="ChEBI" id="CHEBI:46858"/>
        <dbReference type="ChEBI" id="CHEBI:61978"/>
        <dbReference type="EC" id="3.1.3.48"/>
    </reaction>
</comment>
<keyword evidence="3 13" id="KW-0812">Transmembrane</keyword>
<feature type="non-terminal residue" evidence="17">
    <location>
        <position position="1702"/>
    </location>
</feature>
<dbReference type="GO" id="GO:0016020">
    <property type="term" value="C:membrane"/>
    <property type="evidence" value="ECO:0007669"/>
    <property type="project" value="UniProtKB-SubCell"/>
</dbReference>
<dbReference type="InterPro" id="IPR029021">
    <property type="entry name" value="Prot-tyrosine_phosphatase-like"/>
</dbReference>
<dbReference type="PRINTS" id="PR00700">
    <property type="entry name" value="PRTYPHPHTASE"/>
</dbReference>
<dbReference type="EC" id="3.1.3.48" evidence="2"/>
<feature type="domain" description="Fibronectin type-III" evidence="16">
    <location>
        <begin position="191"/>
        <end position="284"/>
    </location>
</feature>
<evidence type="ECO:0000256" key="6">
    <source>
        <dbReference type="ARBA" id="ARBA00022801"/>
    </source>
</evidence>
<keyword evidence="9 13" id="KW-0472">Membrane</keyword>
<organism evidence="17 18">
    <name type="scientific">Atractosteus spatula</name>
    <name type="common">Alligator gar</name>
    <name type="synonym">Lepisosteus spatula</name>
    <dbReference type="NCBI Taxonomy" id="7917"/>
    <lineage>
        <taxon>Eukaryota</taxon>
        <taxon>Metazoa</taxon>
        <taxon>Chordata</taxon>
        <taxon>Craniata</taxon>
        <taxon>Vertebrata</taxon>
        <taxon>Euteleostomi</taxon>
        <taxon>Actinopterygii</taxon>
        <taxon>Neopterygii</taxon>
        <taxon>Holostei</taxon>
        <taxon>Semionotiformes</taxon>
        <taxon>Lepisosteidae</taxon>
        <taxon>Atractosteus</taxon>
    </lineage>
</organism>
<evidence type="ECO:0000256" key="7">
    <source>
        <dbReference type="ARBA" id="ARBA00022912"/>
    </source>
</evidence>
<dbReference type="CDD" id="cd00063">
    <property type="entry name" value="FN3"/>
    <property type="match status" value="11"/>
</dbReference>
<dbReference type="EMBL" id="JAAWVO010074031">
    <property type="protein sequence ID" value="MBN3325081.1"/>
    <property type="molecule type" value="Genomic_DNA"/>
</dbReference>
<dbReference type="PROSITE" id="PS50853">
    <property type="entry name" value="FN3"/>
    <property type="match status" value="12"/>
</dbReference>
<dbReference type="FunFam" id="2.60.40.10:FF:002967">
    <property type="entry name" value="Protein tyrosine phosphatase receptor type Ja"/>
    <property type="match status" value="1"/>
</dbReference>
<dbReference type="PROSITE" id="PS00383">
    <property type="entry name" value="TYR_PHOSPHATASE_1"/>
    <property type="match status" value="1"/>
</dbReference>
<accession>A0A8J7PAT1</accession>
<comment type="similarity">
    <text evidence="11">Belongs to the protein-tyrosine phosphatase family. Receptor class 3 subfamily.</text>
</comment>
<feature type="domain" description="Fibronectin type-III" evidence="16">
    <location>
        <begin position="650"/>
        <end position="739"/>
    </location>
</feature>
<keyword evidence="5" id="KW-0677">Repeat</keyword>
<keyword evidence="7" id="KW-0904">Protein phosphatase</keyword>
<dbReference type="InterPro" id="IPR000387">
    <property type="entry name" value="Tyr_Pase_dom"/>
</dbReference>
<evidence type="ECO:0000313" key="18">
    <source>
        <dbReference type="Proteomes" id="UP000736164"/>
    </source>
</evidence>
<feature type="transmembrane region" description="Helical" evidence="13">
    <location>
        <begin position="1344"/>
        <end position="1371"/>
    </location>
</feature>
<evidence type="ECO:0000256" key="12">
    <source>
        <dbReference type="ARBA" id="ARBA00051722"/>
    </source>
</evidence>
<feature type="domain" description="Fibronectin type-III" evidence="16">
    <location>
        <begin position="285"/>
        <end position="378"/>
    </location>
</feature>
<evidence type="ECO:0000256" key="5">
    <source>
        <dbReference type="ARBA" id="ARBA00022737"/>
    </source>
</evidence>
<comment type="subcellular location">
    <subcellularLocation>
        <location evidence="1">Membrane</location>
        <topology evidence="1">Single-pass type I membrane protein</topology>
    </subcellularLocation>
</comment>
<sequence length="1702" mass="185413">PDVIRNLTVTQVTTSSVSLNWTEPVGKSSYFRVEVLKTGTNSTFSLTQSRENMTEKSFNITNLTAGTGYNFTVIAVAADNSTAGAPVSLSQYTRPDVIRNLTVTQVTTSSVSLNWTEPVGKSSYFRVDVLKTGTNSTFSLTQSRENMREQSFNITNLTAGTGYNFTVIAVAADNSTAGAPIHLFKFTRPDVIRNLTVTQVTTSSVSLNWTEPVGKSSYFRVEVLETGTNSTFSLTQSRENMTEKAFNITNLTAGTGYSFTVIAVAADNSTAGFPVSLSQYTRPDVIRNLTVTQVTTSSVSLNWTEPVGKSSYFRVEVLKTGTNSTFSLTQSRENMTEKSFNITNLTAGTGYSFTVIAVAADNSTAGAPVSLSQYTRPDVIRNLTVTQVTTSSVSLNWTEPVGKSSYFRVEVLKTGTNSTFSLTQSRENMTEKAFNITNLTAGTGYSFTVIAVAADNSTAGAPVNLSQYTMPEKIKTSDIQVSSNGSTNSITVTWKPPAGNVESYNITIQGGSTITTSNSSSVTFTNLAPGRIYNVTVTTISGPFHVDSDVVQNATYPTAPGDIKIKSIANDSMSIFWGEPPNMNNTPHSFFVTFLSASNKSTSNNVTQNNTTLTSLQSGTQYTISVVTVGQMALQSVPVTTAVYTRPNPVQALTVTDITTNLVLLNWQRPDGYKEEYTYNVIVLNSSSTISVTNYTVRYENTTVQLLTSGTNYTFNVKTLAKDGTEASAATVSAFTKPLPVGNLSVFTINTTAVVLTWTRPSDYKNGYAYVVETIGGPNTTVYSETAVITGLIPGTNYSFRVFTLAGGDSRAEPRTASNYTKPNKINSANISVSNNGTNQTIVVTWSPPQGNVENYIVSIRNSSGQVSKKNGNTSVSFEGLKAGTIYNVTVTTISGPFREESDVVQNATRPNTPGEIRIESKSSNSITLSWGTPPDMDSVPFSFYVKLQPDQNSSKYENQNNTTLSGLKSGTSYNISVVTVGQLDFQSDPVIYNLVTTIPLSVESLTTASLTNDSAILTWNKPKDYKEGYQYRVTVQNNTGSLVSNETQTTENRTVIGLTPGASYTFNVTTLTSDNTSASPASVTSCTTAAVITDFMCGGPDGGPAILVMNWSCPVGLNTGFLVQVNGIENNLSTCNSSQKTFFNKTQLNYSTPYSVQIQTKGCGKNSPPFISSCRTGITDPPPARTDIPVADFPDKSFDRFTVTFSQGLFNDSRGPITNYGIIVTSALQVCANLLKHPNCFIIGKPNITDLSSTYSGSIKTYLATVIGATNVNRAVGSYSVIIGDGSKQYGYTNGPLSRTGQYRVAIVAFTKLQITDNLINHQTSLLSISSYSDIIVLAENPAVIGGAVGGTLSVFLILLLITIILVIYWRRRANKKSQDVPFTSLRDRVKDTVLSYCGEQRADSNCGFAEEFEDLKPVGTVQLKNHALAPDNKPKNRYNNVLPYDTSRVKLSVQGNPCDDYINANYMPGYNSKKEYIAAQGPLPGTVNDFWRMIWEKNVHTLVMLTRCNEQGRVKCEEYWPSQTKVCGNITVTLTSEIPLEDWTIREFKIKNTKTAETRNLRHFHFTAWPDHGVPETTELLISFRHLVREHMDQFSRNSPTIVHCSAGVGRTGTFIAIDTLIYQIEREGIVDVYGIVHSLRMHRPLMVQTEDQYVFLNQCAMDIIRSRTGTNVDLIYQNTAALSIYENFDPVKSKGKNGY</sequence>
<keyword evidence="8 13" id="KW-1133">Transmembrane helix</keyword>
<dbReference type="InterPro" id="IPR041201">
    <property type="entry name" value="PTPRJ_TM"/>
</dbReference>
<gene>
    <name evidence="17" type="primary">Ptprj</name>
    <name evidence="17" type="ORF">GTO95_0004311</name>
</gene>
<evidence type="ECO:0000259" key="14">
    <source>
        <dbReference type="PROSITE" id="PS50055"/>
    </source>
</evidence>
<dbReference type="InterPro" id="IPR003595">
    <property type="entry name" value="Tyr_Pase_cat"/>
</dbReference>
<dbReference type="Gene3D" id="3.90.190.10">
    <property type="entry name" value="Protein tyrosine phosphatase superfamily"/>
    <property type="match status" value="1"/>
</dbReference>
<dbReference type="Gene3D" id="2.60.40.10">
    <property type="entry name" value="Immunoglobulins"/>
    <property type="match status" value="12"/>
</dbReference>
<feature type="domain" description="Fibronectin type-III" evidence="16">
    <location>
        <begin position="827"/>
        <end position="912"/>
    </location>
</feature>
<dbReference type="PANTHER" id="PTHR46957">
    <property type="entry name" value="CYTOKINE RECEPTOR"/>
    <property type="match status" value="1"/>
</dbReference>
<feature type="domain" description="Fibronectin type-III" evidence="16">
    <location>
        <begin position="559"/>
        <end position="649"/>
    </location>
</feature>
<evidence type="ECO:0000256" key="11">
    <source>
        <dbReference type="ARBA" id="ARBA00025789"/>
    </source>
</evidence>
<feature type="domain" description="Fibronectin type-III" evidence="16">
    <location>
        <begin position="97"/>
        <end position="190"/>
    </location>
</feature>
<dbReference type="FunFam" id="2.60.40.10:FF:003354">
    <property type="match status" value="5"/>
</dbReference>
<feature type="domain" description="Fibronectin type-III" evidence="16">
    <location>
        <begin position="379"/>
        <end position="473"/>
    </location>
</feature>
<keyword evidence="4" id="KW-0732">Signal</keyword>
<protein>
    <recommendedName>
        <fullName evidence="2">protein-tyrosine-phosphatase</fullName>
        <ecNumber evidence="2">3.1.3.48</ecNumber>
    </recommendedName>
</protein>
<name>A0A8J7PAT1_ATRSP</name>
<dbReference type="GO" id="GO:0043235">
    <property type="term" value="C:receptor complex"/>
    <property type="evidence" value="ECO:0007669"/>
    <property type="project" value="TreeGrafter"/>
</dbReference>
<dbReference type="PANTHER" id="PTHR46957:SF5">
    <property type="entry name" value="PROTEIN-TYROSINE-PHOSPHATASE"/>
    <property type="match status" value="1"/>
</dbReference>
<dbReference type="CDD" id="cd14615">
    <property type="entry name" value="R-PTPc-J"/>
    <property type="match status" value="1"/>
</dbReference>
<dbReference type="SMART" id="SM00194">
    <property type="entry name" value="PTPc"/>
    <property type="match status" value="1"/>
</dbReference>
<dbReference type="Pfam" id="PF18861">
    <property type="entry name" value="PTP_tm"/>
    <property type="match status" value="1"/>
</dbReference>
<evidence type="ECO:0000256" key="1">
    <source>
        <dbReference type="ARBA" id="ARBA00004479"/>
    </source>
</evidence>
<feature type="domain" description="Fibronectin type-III" evidence="16">
    <location>
        <begin position="913"/>
        <end position="1001"/>
    </location>
</feature>
<keyword evidence="18" id="KW-1185">Reference proteome</keyword>
<dbReference type="PROSITE" id="PS50056">
    <property type="entry name" value="TYR_PHOSPHATASE_2"/>
    <property type="match status" value="1"/>
</dbReference>
<dbReference type="GO" id="GO:0032502">
    <property type="term" value="P:developmental process"/>
    <property type="evidence" value="ECO:0007669"/>
    <property type="project" value="UniProtKB-ARBA"/>
</dbReference>
<dbReference type="InterPro" id="IPR050713">
    <property type="entry name" value="RTP_Phos/Ushers"/>
</dbReference>
<dbReference type="Pfam" id="PF00041">
    <property type="entry name" value="fn3"/>
    <property type="match status" value="12"/>
</dbReference>
<dbReference type="InterPro" id="IPR016130">
    <property type="entry name" value="Tyr_Pase_AS"/>
</dbReference>
<reference evidence="17" key="1">
    <citation type="journal article" date="2021" name="Cell">
        <title>Tracing the genetic footprints of vertebrate landing in non-teleost ray-finned fishes.</title>
        <authorList>
            <person name="Bi X."/>
            <person name="Wang K."/>
            <person name="Yang L."/>
            <person name="Pan H."/>
            <person name="Jiang H."/>
            <person name="Wei Q."/>
            <person name="Fang M."/>
            <person name="Yu H."/>
            <person name="Zhu C."/>
            <person name="Cai Y."/>
            <person name="He Y."/>
            <person name="Gan X."/>
            <person name="Zeng H."/>
            <person name="Yu D."/>
            <person name="Zhu Y."/>
            <person name="Jiang H."/>
            <person name="Qiu Q."/>
            <person name="Yang H."/>
            <person name="Zhang Y.E."/>
            <person name="Wang W."/>
            <person name="Zhu M."/>
            <person name="He S."/>
            <person name="Zhang G."/>
        </authorList>
    </citation>
    <scope>NUCLEOTIDE SEQUENCE</scope>
    <source>
        <strain evidence="17">Allg_001</strain>
    </source>
</reference>
<dbReference type="InterPro" id="IPR000242">
    <property type="entry name" value="PTP_cat"/>
</dbReference>
<dbReference type="FunFam" id="2.60.40.10:FF:001643">
    <property type="entry name" value="Putative Sortilin-related receptor"/>
    <property type="match status" value="2"/>
</dbReference>
<evidence type="ECO:0000313" key="17">
    <source>
        <dbReference type="EMBL" id="MBN3325081.1"/>
    </source>
</evidence>
<evidence type="ECO:0000256" key="4">
    <source>
        <dbReference type="ARBA" id="ARBA00022729"/>
    </source>
</evidence>
<dbReference type="Proteomes" id="UP000736164">
    <property type="component" value="Unassembled WGS sequence"/>
</dbReference>
<evidence type="ECO:0000256" key="2">
    <source>
        <dbReference type="ARBA" id="ARBA00013064"/>
    </source>
</evidence>
<feature type="domain" description="Fibronectin type-III" evidence="16">
    <location>
        <begin position="475"/>
        <end position="558"/>
    </location>
</feature>
<feature type="domain" description="Fibronectin type-III" evidence="16">
    <location>
        <begin position="3"/>
        <end position="96"/>
    </location>
</feature>
<evidence type="ECO:0000256" key="10">
    <source>
        <dbReference type="ARBA" id="ARBA00023180"/>
    </source>
</evidence>
<keyword evidence="10" id="KW-0325">Glycoprotein</keyword>
<comment type="caution">
    <text evidence="17">The sequence shown here is derived from an EMBL/GenBank/DDBJ whole genome shotgun (WGS) entry which is preliminary data.</text>
</comment>
<feature type="domain" description="Tyrosine-protein phosphatase" evidence="14">
    <location>
        <begin position="1410"/>
        <end position="1666"/>
    </location>
</feature>
<dbReference type="SMART" id="SM00060">
    <property type="entry name" value="FN3"/>
    <property type="match status" value="12"/>
</dbReference>
<feature type="domain" description="Fibronectin type-III" evidence="16">
    <location>
        <begin position="1002"/>
        <end position="1092"/>
    </location>
</feature>
<dbReference type="SUPFAM" id="SSF52799">
    <property type="entry name" value="(Phosphotyrosine protein) phosphatases II"/>
    <property type="match status" value="1"/>
</dbReference>
<dbReference type="InterPro" id="IPR013783">
    <property type="entry name" value="Ig-like_fold"/>
</dbReference>
<dbReference type="FunFam" id="3.90.190.10:FF:000009">
    <property type="entry name" value="Receptor-type tyrosine-protein phosphatase beta"/>
    <property type="match status" value="1"/>
</dbReference>
<evidence type="ECO:0000256" key="13">
    <source>
        <dbReference type="SAM" id="Phobius"/>
    </source>
</evidence>
<dbReference type="GO" id="GO:0004725">
    <property type="term" value="F:protein tyrosine phosphatase activity"/>
    <property type="evidence" value="ECO:0007669"/>
    <property type="project" value="UniProtKB-EC"/>
</dbReference>
<dbReference type="InterPro" id="IPR036116">
    <property type="entry name" value="FN3_sf"/>
</dbReference>
<feature type="domain" description="Fibronectin type-III" evidence="16">
    <location>
        <begin position="740"/>
        <end position="824"/>
    </location>
</feature>
<evidence type="ECO:0000259" key="15">
    <source>
        <dbReference type="PROSITE" id="PS50056"/>
    </source>
</evidence>
<dbReference type="SMART" id="SM00404">
    <property type="entry name" value="PTPc_motif"/>
    <property type="match status" value="1"/>
</dbReference>
<evidence type="ECO:0000256" key="9">
    <source>
        <dbReference type="ARBA" id="ARBA00023136"/>
    </source>
</evidence>
<dbReference type="FunFam" id="2.60.40.10:FF:003147">
    <property type="match status" value="1"/>
</dbReference>
<evidence type="ECO:0000259" key="16">
    <source>
        <dbReference type="PROSITE" id="PS50853"/>
    </source>
</evidence>
<evidence type="ECO:0000256" key="3">
    <source>
        <dbReference type="ARBA" id="ARBA00022692"/>
    </source>
</evidence>
<feature type="domain" description="Tyrosine specific protein phosphatases" evidence="15">
    <location>
        <begin position="1584"/>
        <end position="1657"/>
    </location>
</feature>
<proteinExistence type="inferred from homology"/>